<gene>
    <name evidence="3 4" type="primary">LOC100643849</name>
</gene>
<organism evidence="2 3">
    <name type="scientific">Bombus terrestris</name>
    <name type="common">Buff-tailed bumblebee</name>
    <name type="synonym">Apis terrestris</name>
    <dbReference type="NCBI Taxonomy" id="30195"/>
    <lineage>
        <taxon>Eukaryota</taxon>
        <taxon>Metazoa</taxon>
        <taxon>Ecdysozoa</taxon>
        <taxon>Arthropoda</taxon>
        <taxon>Hexapoda</taxon>
        <taxon>Insecta</taxon>
        <taxon>Pterygota</taxon>
        <taxon>Neoptera</taxon>
        <taxon>Endopterygota</taxon>
        <taxon>Hymenoptera</taxon>
        <taxon>Apocrita</taxon>
        <taxon>Aculeata</taxon>
        <taxon>Apoidea</taxon>
        <taxon>Anthophila</taxon>
        <taxon>Apidae</taxon>
        <taxon>Bombus</taxon>
        <taxon>Bombus</taxon>
    </lineage>
</organism>
<protein>
    <submittedName>
        <fullName evidence="3 4">Uncharacterized protein LOC100643849 isoform X1</fullName>
    </submittedName>
</protein>
<dbReference type="OrthoDB" id="7673806at2759"/>
<proteinExistence type="predicted"/>
<reference evidence="3 4" key="1">
    <citation type="submission" date="2025-04" db="UniProtKB">
        <authorList>
            <consortium name="RefSeq"/>
        </authorList>
    </citation>
    <scope>IDENTIFICATION</scope>
</reference>
<sequence>MNCVVEERINSMQNENARVQDTKKEMVKNNGRLKLNNDESKPSIIELFPWILEFKKMCRCIHTEKSMASLTELMQFYVRNVSVSVNECYTRPLRAAKLKDSISETLMLFLYIYRELSEDHDRFSYLNNMSDLLALYIDMELKASRKSRENHDKICARITSCLYVYLEHSMEHLLDTLIKVQLMCCSYHHILDPIITKIIKNIPIHPESSIMYIRYFFIYRLWRKINENVAVKDQITAAAIASLGPLPSTFSSSILEDVLPKVPKSQPNSTKALLQHKFDIKKHCEMFAQYCRKSNGSVYQDGIATPIDSSSRINSKMSEDMVKKDVEYVDNNVNSIISDKNKKNESISLLNTFKTLNLEEQTSFKCLGTFSNNISTEHVNSKTIKSNKGRLRRKCKKSNEIVIIDLTNDIVLEKCIKKRKSRKLPWLEEAKKNIDLKIVKASHKKRRQEHVGLTHPSNTSRNISHRSEDSSQSVCATKSLSEKNESNICRTVVLKNDENKMEIDKELITCTESIRKSIGTEVNTKEVNIKASTMISKTVLTEILPLTKQVSKISNSVVNGNCLSNADISNIQSDEKENDSFNKQTVIKRLTETDVFSEPETREKVESFKKVCDLETECPGVNNTTICTQYNSKDNADSSNRSNFNVINDEVTERITLSENFELERNNQNVSSDKMLNNTCFSESVCKSDYSNSTVNSEIRRDELITPQNNDRNETISTGRIQKVEASPVKNVLDYEEKQGSSGILVEISTMQKKLESRMESKSSKFVNRAKDEFCTRPELEICSYDEINENIRENKSSIDNIRESIFESYSTDKKDISNTINATCPNENIENNENNENSCIDTNFKKPVGDKCDNDIGKYVNKEDVPCKSDKVSSEITPKECNNLYKVTEEKNVCTVAKNKYIVQDSELQDNIDGLSLLASVSQHIPHLKPESDVKCDQIKVKDYASLRYACYNQITDDETDTNDSSNTVSLLLENPSAEIINRIVGIYPEDTIDKVELRVEVTSNEAESGNGDSELCKVISHPETSINYDTDALTHNFAPIENNAQTVKENTNVILNGETIVLLQKSPNSNLYIINKAVENLEDHASDEEINRLKEKNWISPTEDCGQFEAITSLDYASCNLELTSYNKELPYQENKCSVEGIKIEPEDKNFADTKAYSKKAPLSTDMLSVNSQMYQEVNLMSKSMDKRKSKSNLTFRQNIKQEFNISNHIAPNCAIPGFNGIHSHPHEVNAQHPLHISATHPTTLPPIYGNCAANGELCVPYHKHCTSVSCSLQINANTSLHSHAKSGSSCGRSHCSCLNCTYDIVAHCRQCIHPATDTHVSCIESSPYFLPTHSSVQSPAVQEHDRAKNEVVIEKLYDDQLLCKIENNLLQNKSLEKLGVQCDSEKGVFKKDAENKLPLKKRLKAHAMAYAGTPIKTEKIDNYPAMPMMSIAALEALDNTRKRSDQIVKSEYELSLTKKQELHSDYHCNSHLIRRNYYKDVQDTESHQNLANENARKIECQFRSTNDQTSNTIYQESCLQRTVKTFEQQEEVNLLDVTSIKQFEIETIEQEGTYKRVKKTQSPLRQTRSSKRNVPKVNYSYTDVDPEWNPSGESKRKRKKTSR</sequence>
<evidence type="ECO:0000256" key="1">
    <source>
        <dbReference type="SAM" id="MobiDB-lite"/>
    </source>
</evidence>
<name>A0A9B2JPN5_BOMTE</name>
<feature type="region of interest" description="Disordered" evidence="1">
    <location>
        <begin position="445"/>
        <end position="478"/>
    </location>
</feature>
<evidence type="ECO:0000313" key="2">
    <source>
        <dbReference type="Proteomes" id="UP000835206"/>
    </source>
</evidence>
<feature type="region of interest" description="Disordered" evidence="1">
    <location>
        <begin position="1559"/>
        <end position="1606"/>
    </location>
</feature>
<accession>A0A9B2JPN5</accession>
<dbReference type="KEGG" id="bter:100643849"/>
<keyword evidence="2" id="KW-1185">Reference proteome</keyword>
<dbReference type="GeneID" id="100643849"/>
<dbReference type="RefSeq" id="XP_048263383.1">
    <property type="nucleotide sequence ID" value="XM_048407426.1"/>
</dbReference>
<evidence type="ECO:0000313" key="4">
    <source>
        <dbReference type="RefSeq" id="XP_048263383.1"/>
    </source>
</evidence>
<dbReference type="RefSeq" id="XP_012165493.3">
    <property type="nucleotide sequence ID" value="XM_012310103.3"/>
</dbReference>
<evidence type="ECO:0000313" key="3">
    <source>
        <dbReference type="RefSeq" id="XP_012165493.3"/>
    </source>
</evidence>
<dbReference type="Proteomes" id="UP000835206">
    <property type="component" value="Chromosome 7"/>
</dbReference>